<evidence type="ECO:0000256" key="1">
    <source>
        <dbReference type="SAM" id="Phobius"/>
    </source>
</evidence>
<reference evidence="2 3" key="1">
    <citation type="submission" date="2014-03" db="EMBL/GenBank/DDBJ databases">
        <title>Genome sequence of Clostridium litorale W6, DSM 5388.</title>
        <authorList>
            <person name="Poehlein A."/>
            <person name="Jagirdar A."/>
            <person name="Khonsari B."/>
            <person name="Chibani C.M."/>
            <person name="Gutierrez Gutierrez D.A."/>
            <person name="Davydova E."/>
            <person name="Alghaithi H.S."/>
            <person name="Nair K.P."/>
            <person name="Dhamotharan K."/>
            <person name="Chandran L."/>
            <person name="G W."/>
            <person name="Daniel R."/>
        </authorList>
    </citation>
    <scope>NUCLEOTIDE SEQUENCE [LARGE SCALE GENOMIC DNA]</scope>
    <source>
        <strain evidence="2 3">W6</strain>
    </source>
</reference>
<organism evidence="2 3">
    <name type="scientific">Peptoclostridium litorale DSM 5388</name>
    <dbReference type="NCBI Taxonomy" id="1121324"/>
    <lineage>
        <taxon>Bacteria</taxon>
        <taxon>Bacillati</taxon>
        <taxon>Bacillota</taxon>
        <taxon>Clostridia</taxon>
        <taxon>Peptostreptococcales</taxon>
        <taxon>Peptoclostridiaceae</taxon>
        <taxon>Peptoclostridium</taxon>
    </lineage>
</organism>
<name>A0A069RIS0_PEPLI</name>
<keyword evidence="1" id="KW-0472">Membrane</keyword>
<dbReference type="InterPro" id="IPR007165">
    <property type="entry name" value="Phage_holin_4_2"/>
</dbReference>
<sequence length="116" mass="12489">MMKNFIARWIVSALSIFLTAKMLASVDVSGIGATLVAAVILGIVNLFLKPVVLLLTLPINLLTLGLFTLAINGFMLYITAALVPGFEVRGFFGSIIGAVILSIFNMILTKIFDIEE</sequence>
<feature type="transmembrane region" description="Helical" evidence="1">
    <location>
        <begin position="64"/>
        <end position="84"/>
    </location>
</feature>
<dbReference type="AlphaFoldDB" id="A0A069RIS0"/>
<comment type="caution">
    <text evidence="2">The sequence shown here is derived from an EMBL/GenBank/DDBJ whole genome shotgun (WGS) entry which is preliminary data.</text>
</comment>
<evidence type="ECO:0000313" key="3">
    <source>
        <dbReference type="Proteomes" id="UP000027946"/>
    </source>
</evidence>
<dbReference type="PANTHER" id="PTHR37309">
    <property type="entry name" value="SLR0284 PROTEIN"/>
    <property type="match status" value="1"/>
</dbReference>
<protein>
    <recommendedName>
        <fullName evidence="4">Phage holin family protein</fullName>
    </recommendedName>
</protein>
<proteinExistence type="predicted"/>
<dbReference type="EMBL" id="JJMM01000005">
    <property type="protein sequence ID" value="KDR96050.1"/>
    <property type="molecule type" value="Genomic_DNA"/>
</dbReference>
<evidence type="ECO:0008006" key="4">
    <source>
        <dbReference type="Google" id="ProtNLM"/>
    </source>
</evidence>
<keyword evidence="1" id="KW-0812">Transmembrane</keyword>
<feature type="transmembrane region" description="Helical" evidence="1">
    <location>
        <begin position="90"/>
        <end position="108"/>
    </location>
</feature>
<gene>
    <name evidence="2" type="ORF">CLIT_5c00620</name>
</gene>
<keyword evidence="3" id="KW-1185">Reference proteome</keyword>
<dbReference type="eggNOG" id="COG1950">
    <property type="taxonomic scope" value="Bacteria"/>
</dbReference>
<accession>A0A069RIS0</accession>
<dbReference type="PANTHER" id="PTHR37309:SF1">
    <property type="entry name" value="SLR0284 PROTEIN"/>
    <property type="match status" value="1"/>
</dbReference>
<dbReference type="STRING" id="1121324.CLIT_5c00620"/>
<keyword evidence="1" id="KW-1133">Transmembrane helix</keyword>
<dbReference type="RefSeq" id="WP_242943812.1">
    <property type="nucleotide sequence ID" value="NZ_FSRH01000007.1"/>
</dbReference>
<dbReference type="Proteomes" id="UP000027946">
    <property type="component" value="Unassembled WGS sequence"/>
</dbReference>
<dbReference type="Pfam" id="PF04020">
    <property type="entry name" value="Phage_holin_4_2"/>
    <property type="match status" value="1"/>
</dbReference>
<feature type="transmembrane region" description="Helical" evidence="1">
    <location>
        <begin position="35"/>
        <end position="57"/>
    </location>
</feature>
<evidence type="ECO:0000313" key="2">
    <source>
        <dbReference type="EMBL" id="KDR96050.1"/>
    </source>
</evidence>